<dbReference type="SUPFAM" id="SSF63829">
    <property type="entry name" value="Calcium-dependent phosphotriesterase"/>
    <property type="match status" value="1"/>
</dbReference>
<dbReference type="Proteomes" id="UP001208570">
    <property type="component" value="Unassembled WGS sequence"/>
</dbReference>
<reference evidence="1" key="1">
    <citation type="journal article" date="2023" name="Mol. Biol. Evol.">
        <title>Third-Generation Sequencing Reveals the Adaptive Role of the Epigenome in Three Deep-Sea Polychaetes.</title>
        <authorList>
            <person name="Perez M."/>
            <person name="Aroh O."/>
            <person name="Sun Y."/>
            <person name="Lan Y."/>
            <person name="Juniper S.K."/>
            <person name="Young C.R."/>
            <person name="Angers B."/>
            <person name="Qian P.Y."/>
        </authorList>
    </citation>
    <scope>NUCLEOTIDE SEQUENCE</scope>
    <source>
        <strain evidence="1">P08H-3</strain>
    </source>
</reference>
<feature type="non-terminal residue" evidence="1">
    <location>
        <position position="1"/>
    </location>
</feature>
<dbReference type="Gene3D" id="2.120.10.30">
    <property type="entry name" value="TolB, C-terminal domain"/>
    <property type="match status" value="1"/>
</dbReference>
<proteinExistence type="predicted"/>
<gene>
    <name evidence="1" type="ORF">LSH36_888g00018</name>
</gene>
<comment type="caution">
    <text evidence="1">The sequence shown here is derived from an EMBL/GenBank/DDBJ whole genome shotgun (WGS) entry which is preliminary data.</text>
</comment>
<dbReference type="InterPro" id="IPR011042">
    <property type="entry name" value="6-blade_b-propeller_TolB-like"/>
</dbReference>
<evidence type="ECO:0000313" key="2">
    <source>
        <dbReference type="Proteomes" id="UP001208570"/>
    </source>
</evidence>
<protein>
    <submittedName>
        <fullName evidence="1">Uncharacterized protein</fullName>
    </submittedName>
</protein>
<organism evidence="1 2">
    <name type="scientific">Paralvinella palmiformis</name>
    <dbReference type="NCBI Taxonomy" id="53620"/>
    <lineage>
        <taxon>Eukaryota</taxon>
        <taxon>Metazoa</taxon>
        <taxon>Spiralia</taxon>
        <taxon>Lophotrochozoa</taxon>
        <taxon>Annelida</taxon>
        <taxon>Polychaeta</taxon>
        <taxon>Sedentaria</taxon>
        <taxon>Canalipalpata</taxon>
        <taxon>Terebellida</taxon>
        <taxon>Terebelliformia</taxon>
        <taxon>Alvinellidae</taxon>
        <taxon>Paralvinella</taxon>
    </lineage>
</organism>
<accession>A0AAD9IYQ8</accession>
<name>A0AAD9IYQ8_9ANNE</name>
<sequence length="283" mass="32087">DISYRNAILDSSYLDNNNLAIVTVGGLQVFTKYGEKVNHPLLGGRGMITMFDNEVGGSLKDRCVETFAGVSVNTKEDVVAMTERRSDQGYLNIWHLVANNWQFNRYEISHRPWHVAILSNGQYVIAGFNCYRYKYNESCKMIWCKTSCDVLDITVDNTIDSILIIDGNKFVLFLDSSSDVLLSISLSASMLKPRGLSVDKEGNLVICKGESNPVLLFNNQYQFVRKLVIRNLSSYRIALCDNKYLTICDKRSKVVYTYCTDNNSGKREINNLVIINEDLHTIV</sequence>
<evidence type="ECO:0000313" key="1">
    <source>
        <dbReference type="EMBL" id="KAK2142998.1"/>
    </source>
</evidence>
<dbReference type="AlphaFoldDB" id="A0AAD9IYQ8"/>
<dbReference type="EMBL" id="JAODUP010000888">
    <property type="protein sequence ID" value="KAK2142998.1"/>
    <property type="molecule type" value="Genomic_DNA"/>
</dbReference>
<keyword evidence="2" id="KW-1185">Reference proteome</keyword>